<dbReference type="EMBL" id="CP000698">
    <property type="protein sequence ID" value="ABQ25191.1"/>
    <property type="molecule type" value="Genomic_DNA"/>
</dbReference>
<evidence type="ECO:0000256" key="1">
    <source>
        <dbReference type="PROSITE-ProRule" id="PRU00110"/>
    </source>
</evidence>
<dbReference type="STRING" id="351605.Gura_0985"/>
<evidence type="ECO:0000313" key="4">
    <source>
        <dbReference type="Proteomes" id="UP000006695"/>
    </source>
</evidence>
<dbReference type="InterPro" id="IPR008207">
    <property type="entry name" value="Sig_transdc_His_kin_Hpt_dom"/>
</dbReference>
<keyword evidence="4" id="KW-1185">Reference proteome</keyword>
<dbReference type="Proteomes" id="UP000006695">
    <property type="component" value="Chromosome"/>
</dbReference>
<dbReference type="PANTHER" id="PTHR28242">
    <property type="entry name" value="PHOSPHORELAY INTERMEDIATE PROTEIN YPD1"/>
    <property type="match status" value="1"/>
</dbReference>
<evidence type="ECO:0000259" key="2">
    <source>
        <dbReference type="PROSITE" id="PS50894"/>
    </source>
</evidence>
<dbReference type="PROSITE" id="PS50894">
    <property type="entry name" value="HPT"/>
    <property type="match status" value="1"/>
</dbReference>
<dbReference type="InterPro" id="IPR036641">
    <property type="entry name" value="HPT_dom_sf"/>
</dbReference>
<dbReference type="InterPro" id="IPR045871">
    <property type="entry name" value="AHP1-5/YPD1"/>
</dbReference>
<feature type="modified residue" description="Phosphohistidine" evidence="1">
    <location>
        <position position="65"/>
    </location>
</feature>
<dbReference type="CDD" id="cd00088">
    <property type="entry name" value="HPT"/>
    <property type="match status" value="1"/>
</dbReference>
<dbReference type="GO" id="GO:0000160">
    <property type="term" value="P:phosphorelay signal transduction system"/>
    <property type="evidence" value="ECO:0007669"/>
    <property type="project" value="InterPro"/>
</dbReference>
<protein>
    <submittedName>
        <fullName evidence="3">Hpt domain protein</fullName>
    </submittedName>
</protein>
<evidence type="ECO:0000313" key="3">
    <source>
        <dbReference type="EMBL" id="ABQ25191.1"/>
    </source>
</evidence>
<dbReference type="SMART" id="SM00073">
    <property type="entry name" value="HPT"/>
    <property type="match status" value="1"/>
</dbReference>
<keyword evidence="1" id="KW-0597">Phosphoprotein</keyword>
<reference evidence="3 4" key="1">
    <citation type="submission" date="2007-05" db="EMBL/GenBank/DDBJ databases">
        <title>Complete sequence of Geobacter uraniireducens Rf4.</title>
        <authorList>
            <consortium name="US DOE Joint Genome Institute"/>
            <person name="Copeland A."/>
            <person name="Lucas S."/>
            <person name="Lapidus A."/>
            <person name="Barry K."/>
            <person name="Detter J.C."/>
            <person name="Glavina del Rio T."/>
            <person name="Hammon N."/>
            <person name="Israni S."/>
            <person name="Dalin E."/>
            <person name="Tice H."/>
            <person name="Pitluck S."/>
            <person name="Chertkov O."/>
            <person name="Brettin T."/>
            <person name="Bruce D."/>
            <person name="Han C."/>
            <person name="Schmutz J."/>
            <person name="Larimer F."/>
            <person name="Land M."/>
            <person name="Hauser L."/>
            <person name="Kyrpides N."/>
            <person name="Mikhailova N."/>
            <person name="Shelobolina E."/>
            <person name="Aklujkar M."/>
            <person name="Lovley D."/>
            <person name="Richardson P."/>
        </authorList>
    </citation>
    <scope>NUCLEOTIDE SEQUENCE [LARGE SCALE GENOMIC DNA]</scope>
    <source>
        <strain evidence="3 4">Rf4</strain>
    </source>
</reference>
<dbReference type="Gene3D" id="1.20.120.160">
    <property type="entry name" value="HPT domain"/>
    <property type="match status" value="1"/>
</dbReference>
<sequence length="128" mass="13671">MTDCCPSTILDQAALDNIRSLNNDAEPDVLGKVVCIYLRNSPQLLRSLSEAVAKCDAPVIEQAAHSLKSSSAMLGAMKLANLLTELEEVGHNHSDVNSCELVSAIEAEFIQVCKALKAELQAACSDVE</sequence>
<dbReference type="Pfam" id="PF01627">
    <property type="entry name" value="Hpt"/>
    <property type="match status" value="1"/>
</dbReference>
<dbReference type="PANTHER" id="PTHR28242:SF52">
    <property type="entry name" value="PHOSPHORELAY INTERMEDIATE PROTEIN YPD1"/>
    <property type="match status" value="1"/>
</dbReference>
<dbReference type="HOGENOM" id="CLU_157042_1_0_7"/>
<proteinExistence type="predicted"/>
<feature type="domain" description="HPt" evidence="2">
    <location>
        <begin position="26"/>
        <end position="123"/>
    </location>
</feature>
<accession>A5GB54</accession>
<gene>
    <name evidence="3" type="ordered locus">Gura_0985</name>
</gene>
<dbReference type="GO" id="GO:0009927">
    <property type="term" value="F:histidine phosphotransfer kinase activity"/>
    <property type="evidence" value="ECO:0007669"/>
    <property type="project" value="InterPro"/>
</dbReference>
<dbReference type="GO" id="GO:0043424">
    <property type="term" value="F:protein histidine kinase binding"/>
    <property type="evidence" value="ECO:0007669"/>
    <property type="project" value="InterPro"/>
</dbReference>
<dbReference type="KEGG" id="gur:Gura_0985"/>
<organism evidence="3 4">
    <name type="scientific">Geotalea uraniireducens (strain Rf4)</name>
    <name type="common">Geobacter uraniireducens</name>
    <dbReference type="NCBI Taxonomy" id="351605"/>
    <lineage>
        <taxon>Bacteria</taxon>
        <taxon>Pseudomonadati</taxon>
        <taxon>Thermodesulfobacteriota</taxon>
        <taxon>Desulfuromonadia</taxon>
        <taxon>Geobacterales</taxon>
        <taxon>Geobacteraceae</taxon>
        <taxon>Geotalea</taxon>
    </lineage>
</organism>
<dbReference type="GO" id="GO:0005737">
    <property type="term" value="C:cytoplasm"/>
    <property type="evidence" value="ECO:0007669"/>
    <property type="project" value="TreeGrafter"/>
</dbReference>
<dbReference type="SUPFAM" id="SSF47226">
    <property type="entry name" value="Histidine-containing phosphotransfer domain, HPT domain"/>
    <property type="match status" value="1"/>
</dbReference>
<name>A5GB54_GEOUR</name>
<dbReference type="AlphaFoldDB" id="A5GB54"/>